<reference evidence="1" key="1">
    <citation type="submission" date="2023-07" db="EMBL/GenBank/DDBJ databases">
        <title>Black Yeasts Isolated from many extreme environments.</title>
        <authorList>
            <person name="Coleine C."/>
            <person name="Stajich J.E."/>
            <person name="Selbmann L."/>
        </authorList>
    </citation>
    <scope>NUCLEOTIDE SEQUENCE</scope>
    <source>
        <strain evidence="1">CCFEE 5714</strain>
    </source>
</reference>
<proteinExistence type="predicted"/>
<name>A0ACC3NR18_9PEZI</name>
<evidence type="ECO:0000313" key="1">
    <source>
        <dbReference type="EMBL" id="KAK3720637.1"/>
    </source>
</evidence>
<sequence length="572" mass="60874">MSGNPFRRAQTHRLPEYSTPQDDAAQSRSKSAKKKKKVKIQTPPHSPEEVPRRLSAGRVSPPPPSRSFDDDNDSDTTATADSDLDQAILNTRRNSGSLPPLPAAGAPTPGAPYNPFARTLATSDAAFGLQRPNNTQQSGERREEGPETRPNVGRPAMDVDAFKNILMTGSAVPSAAATPSQRTQDSSSNTDASSGSRHSLSDPYYDIHQETPRTSFDEMESPSESDNDEERSGLMTGTERLDDFAPPAPPKPGQGRPLGRKGPQTVSFADFETSVPSASSRTNVPPITIDTASGHTRPPMMPRSPSDLNKPLPPPPPAFASAEQAHPGPLDTIQPTSQQTVPTTTTDDSSQTKQVPPPPPVSRRAGHAFTSHGRSRSTSNATQDSAHEQPASPQSKPIAPHSRPAGPPPPPSRKSKPTAPETVPPAELQRDVASPAPSSTVPPPPPRRNVSKAGNAVNRTPSNASRTSTSRQDLSAASSNPTAPPAPPPRRGKRESMEGPPSVNYRTFNEDDRRRSSAESPRSTKVSSLQQATENSSENAVEEPAGSSDILADMASFQKEIDALRARSERPG</sequence>
<dbReference type="Proteomes" id="UP001281147">
    <property type="component" value="Unassembled WGS sequence"/>
</dbReference>
<evidence type="ECO:0000313" key="2">
    <source>
        <dbReference type="Proteomes" id="UP001281147"/>
    </source>
</evidence>
<accession>A0ACC3NR18</accession>
<gene>
    <name evidence="1" type="ORF">LTR37_003686</name>
</gene>
<organism evidence="1 2">
    <name type="scientific">Vermiconidia calcicola</name>
    <dbReference type="NCBI Taxonomy" id="1690605"/>
    <lineage>
        <taxon>Eukaryota</taxon>
        <taxon>Fungi</taxon>
        <taxon>Dikarya</taxon>
        <taxon>Ascomycota</taxon>
        <taxon>Pezizomycotina</taxon>
        <taxon>Dothideomycetes</taxon>
        <taxon>Dothideomycetidae</taxon>
        <taxon>Mycosphaerellales</taxon>
        <taxon>Extremaceae</taxon>
        <taxon>Vermiconidia</taxon>
    </lineage>
</organism>
<comment type="caution">
    <text evidence="1">The sequence shown here is derived from an EMBL/GenBank/DDBJ whole genome shotgun (WGS) entry which is preliminary data.</text>
</comment>
<dbReference type="EMBL" id="JAUTXU010000021">
    <property type="protein sequence ID" value="KAK3720637.1"/>
    <property type="molecule type" value="Genomic_DNA"/>
</dbReference>
<keyword evidence="2" id="KW-1185">Reference proteome</keyword>
<protein>
    <submittedName>
        <fullName evidence="1">Uncharacterized protein</fullName>
    </submittedName>
</protein>